<evidence type="ECO:0000313" key="4">
    <source>
        <dbReference type="Proteomes" id="UP000325081"/>
    </source>
</evidence>
<feature type="compositionally biased region" description="Basic and acidic residues" evidence="1">
    <location>
        <begin position="67"/>
        <end position="77"/>
    </location>
</feature>
<name>A0A5A7R278_STRAF</name>
<comment type="caution">
    <text evidence="3">The sequence shown here is derived from an EMBL/GenBank/DDBJ whole genome shotgun (WGS) entry which is preliminary data.</text>
</comment>
<accession>A0A5A7R278</accession>
<protein>
    <submittedName>
        <fullName evidence="3">Chlorophyll A-B binding family protein</fullName>
    </submittedName>
</protein>
<dbReference type="EMBL" id="BKCP01009404">
    <property type="protein sequence ID" value="GER50847.1"/>
    <property type="molecule type" value="Genomic_DNA"/>
</dbReference>
<feature type="signal peptide" evidence="2">
    <location>
        <begin position="1"/>
        <end position="20"/>
    </location>
</feature>
<evidence type="ECO:0000313" key="3">
    <source>
        <dbReference type="EMBL" id="GER50847.1"/>
    </source>
</evidence>
<dbReference type="Proteomes" id="UP000325081">
    <property type="component" value="Unassembled WGS sequence"/>
</dbReference>
<organism evidence="3 4">
    <name type="scientific">Striga asiatica</name>
    <name type="common">Asiatic witchweed</name>
    <name type="synonym">Buchnera asiatica</name>
    <dbReference type="NCBI Taxonomy" id="4170"/>
    <lineage>
        <taxon>Eukaryota</taxon>
        <taxon>Viridiplantae</taxon>
        <taxon>Streptophyta</taxon>
        <taxon>Embryophyta</taxon>
        <taxon>Tracheophyta</taxon>
        <taxon>Spermatophyta</taxon>
        <taxon>Magnoliopsida</taxon>
        <taxon>eudicotyledons</taxon>
        <taxon>Gunneridae</taxon>
        <taxon>Pentapetalae</taxon>
        <taxon>asterids</taxon>
        <taxon>lamiids</taxon>
        <taxon>Lamiales</taxon>
        <taxon>Orobanchaceae</taxon>
        <taxon>Buchnereae</taxon>
        <taxon>Striga</taxon>
    </lineage>
</organism>
<feature type="region of interest" description="Disordered" evidence="1">
    <location>
        <begin position="49"/>
        <end position="77"/>
    </location>
</feature>
<dbReference type="OrthoDB" id="566010at2759"/>
<keyword evidence="4" id="KW-1185">Reference proteome</keyword>
<proteinExistence type="predicted"/>
<gene>
    <name evidence="3" type="ORF">STAS_28193</name>
</gene>
<keyword evidence="2" id="KW-0732">Signal</keyword>
<dbReference type="AlphaFoldDB" id="A0A5A7R278"/>
<evidence type="ECO:0000256" key="2">
    <source>
        <dbReference type="SAM" id="SignalP"/>
    </source>
</evidence>
<feature type="chain" id="PRO_5022680470" evidence="2">
    <location>
        <begin position="21"/>
        <end position="204"/>
    </location>
</feature>
<reference evidence="4" key="1">
    <citation type="journal article" date="2019" name="Curr. Biol.">
        <title>Genome Sequence of Striga asiatica Provides Insight into the Evolution of Plant Parasitism.</title>
        <authorList>
            <person name="Yoshida S."/>
            <person name="Kim S."/>
            <person name="Wafula E.K."/>
            <person name="Tanskanen J."/>
            <person name="Kim Y.M."/>
            <person name="Honaas L."/>
            <person name="Yang Z."/>
            <person name="Spallek T."/>
            <person name="Conn C.E."/>
            <person name="Ichihashi Y."/>
            <person name="Cheong K."/>
            <person name="Cui S."/>
            <person name="Der J.P."/>
            <person name="Gundlach H."/>
            <person name="Jiao Y."/>
            <person name="Hori C."/>
            <person name="Ishida J.K."/>
            <person name="Kasahara H."/>
            <person name="Kiba T."/>
            <person name="Kim M.S."/>
            <person name="Koo N."/>
            <person name="Laohavisit A."/>
            <person name="Lee Y.H."/>
            <person name="Lumba S."/>
            <person name="McCourt P."/>
            <person name="Mortimer J.C."/>
            <person name="Mutuku J.M."/>
            <person name="Nomura T."/>
            <person name="Sasaki-Sekimoto Y."/>
            <person name="Seto Y."/>
            <person name="Wang Y."/>
            <person name="Wakatake T."/>
            <person name="Sakakibara H."/>
            <person name="Demura T."/>
            <person name="Yamaguchi S."/>
            <person name="Yoneyama K."/>
            <person name="Manabe R.I."/>
            <person name="Nelson D.C."/>
            <person name="Schulman A.H."/>
            <person name="Timko M.P."/>
            <person name="dePamphilis C.W."/>
            <person name="Choi D."/>
            <person name="Shirasu K."/>
        </authorList>
    </citation>
    <scope>NUCLEOTIDE SEQUENCE [LARGE SCALE GENOMIC DNA]</scope>
    <source>
        <strain evidence="4">cv. UVA1</strain>
    </source>
</reference>
<sequence>MNKSFPVVFLLLSVHRYSDSTQFLGVPSQHRSGGITKCAFCESISGDDPDEFPGSGGSGYGHSVRRYKQEKSSPLVHRESRKELGNEVTDSKISQELQYPRFADERWKKGTWALNMFVRNGRMDWDAVIIAGRPKIPPTGSAHPVLTFEESPKDTTAAVQIEGKRGIGEYDQRKEGWRLHTGRSSPQVIGAAGCKETANKLKNA</sequence>
<feature type="non-terminal residue" evidence="3">
    <location>
        <position position="204"/>
    </location>
</feature>
<evidence type="ECO:0000256" key="1">
    <source>
        <dbReference type="SAM" id="MobiDB-lite"/>
    </source>
</evidence>